<comment type="caution">
    <text evidence="15">The sequence shown here is derived from an EMBL/GenBank/DDBJ whole genome shotgun (WGS) entry which is preliminary data.</text>
</comment>
<evidence type="ECO:0000256" key="12">
    <source>
        <dbReference type="ARBA" id="ARBA00033413"/>
    </source>
</evidence>
<name>A0A2V4R2R9_9PROT</name>
<evidence type="ECO:0000256" key="7">
    <source>
        <dbReference type="ARBA" id="ARBA00022777"/>
    </source>
</evidence>
<evidence type="ECO:0000256" key="1">
    <source>
        <dbReference type="ARBA" id="ARBA00005051"/>
    </source>
</evidence>
<evidence type="ECO:0000256" key="4">
    <source>
        <dbReference type="ARBA" id="ARBA00016218"/>
    </source>
</evidence>
<feature type="compositionally biased region" description="Polar residues" evidence="13">
    <location>
        <begin position="187"/>
        <end position="202"/>
    </location>
</feature>
<sequence>MLQSAPISGDITIAVGANLPRESGETAAETCQWAVGQLACLPGLSVVAVSRWYESAPVPPSGQPPYVNGVVRLSGWADPAWLLARLHEIEAAAGRRRTVANAARPLDLDIITMGDLVRASPDPVVPHPRATGRAFVLLPLRDVMPDWRDPVTGCCIDTFLPGVAGQEITPMPARTECLHQDRAGGNKVNSDQHNQLITGVQA</sequence>
<dbReference type="InterPro" id="IPR035907">
    <property type="entry name" value="Hppk_sf"/>
</dbReference>
<evidence type="ECO:0000256" key="8">
    <source>
        <dbReference type="ARBA" id="ARBA00022840"/>
    </source>
</evidence>
<dbReference type="GO" id="GO:0003848">
    <property type="term" value="F:2-amino-4-hydroxy-6-hydroxymethyldihydropteridine diphosphokinase activity"/>
    <property type="evidence" value="ECO:0007669"/>
    <property type="project" value="UniProtKB-EC"/>
</dbReference>
<evidence type="ECO:0000256" key="3">
    <source>
        <dbReference type="ARBA" id="ARBA00013253"/>
    </source>
</evidence>
<feature type="domain" description="7,8-dihydro-6-hydroxymethylpterin-pyrophosphokinase" evidence="14">
    <location>
        <begin position="13"/>
        <end position="145"/>
    </location>
</feature>
<dbReference type="Proteomes" id="UP000247371">
    <property type="component" value="Unassembled WGS sequence"/>
</dbReference>
<organism evidence="15 16">
    <name type="scientific">Komagataeibacter swingsii</name>
    <dbReference type="NCBI Taxonomy" id="215220"/>
    <lineage>
        <taxon>Bacteria</taxon>
        <taxon>Pseudomonadati</taxon>
        <taxon>Pseudomonadota</taxon>
        <taxon>Alphaproteobacteria</taxon>
        <taxon>Acetobacterales</taxon>
        <taxon>Acetobacteraceae</taxon>
        <taxon>Komagataeibacter</taxon>
    </lineage>
</organism>
<protein>
    <recommendedName>
        <fullName evidence="4">2-amino-4-hydroxy-6-hydroxymethyldihydropteridine pyrophosphokinase</fullName>
        <ecNumber evidence="3">2.7.6.3</ecNumber>
    </recommendedName>
    <alternativeName>
        <fullName evidence="11">6-hydroxymethyl-7,8-dihydropterin pyrophosphokinase</fullName>
    </alternativeName>
    <alternativeName>
        <fullName evidence="12">7,8-dihydro-6-hydroxymethylpterin-pyrophosphokinase</fullName>
    </alternativeName>
</protein>
<comment type="pathway">
    <text evidence="1">Cofactor biosynthesis; tetrahydrofolate biosynthesis; 2-amino-4-hydroxy-6-hydroxymethyl-7,8-dihydropteridine diphosphate from 7,8-dihydroneopterin triphosphate: step 4/4.</text>
</comment>
<reference evidence="15 16" key="1">
    <citation type="submission" date="2017-07" db="EMBL/GenBank/DDBJ databases">
        <title>A draft genome sequence of Komagataeibacter swingsii LMG 22125.</title>
        <authorList>
            <person name="Skraban J."/>
            <person name="Cleenwerck I."/>
            <person name="Vandamme P."/>
            <person name="Trcek J."/>
        </authorList>
    </citation>
    <scope>NUCLEOTIDE SEQUENCE [LARGE SCALE GENOMIC DNA]</scope>
    <source>
        <strain evidence="15 16">LMG 22125</strain>
    </source>
</reference>
<keyword evidence="5" id="KW-0808">Transferase</keyword>
<dbReference type="EC" id="2.7.6.3" evidence="3"/>
<dbReference type="SUPFAM" id="SSF55083">
    <property type="entry name" value="6-hydroxymethyl-7,8-dihydropterin pyrophosphokinase, HPPK"/>
    <property type="match status" value="1"/>
</dbReference>
<evidence type="ECO:0000256" key="9">
    <source>
        <dbReference type="ARBA" id="ARBA00022909"/>
    </source>
</evidence>
<evidence type="ECO:0000256" key="6">
    <source>
        <dbReference type="ARBA" id="ARBA00022741"/>
    </source>
</evidence>
<evidence type="ECO:0000256" key="10">
    <source>
        <dbReference type="ARBA" id="ARBA00029409"/>
    </source>
</evidence>
<dbReference type="Gene3D" id="3.30.70.560">
    <property type="entry name" value="7,8-Dihydro-6-hydroxymethylpterin-pyrophosphokinase HPPK"/>
    <property type="match status" value="1"/>
</dbReference>
<dbReference type="GO" id="GO:0046656">
    <property type="term" value="P:folic acid biosynthetic process"/>
    <property type="evidence" value="ECO:0007669"/>
    <property type="project" value="UniProtKB-KW"/>
</dbReference>
<feature type="region of interest" description="Disordered" evidence="13">
    <location>
        <begin position="182"/>
        <end position="202"/>
    </location>
</feature>
<dbReference type="GO" id="GO:0046654">
    <property type="term" value="P:tetrahydrofolate biosynthetic process"/>
    <property type="evidence" value="ECO:0007669"/>
    <property type="project" value="UniProtKB-UniPathway"/>
</dbReference>
<accession>A0A2V4R2R9</accession>
<dbReference type="NCBIfam" id="TIGR01498">
    <property type="entry name" value="folK"/>
    <property type="match status" value="1"/>
</dbReference>
<dbReference type="PANTHER" id="PTHR43071">
    <property type="entry name" value="2-AMINO-4-HYDROXY-6-HYDROXYMETHYLDIHYDROPTERIDINE PYROPHOSPHOKINASE"/>
    <property type="match status" value="1"/>
</dbReference>
<keyword evidence="8" id="KW-0067">ATP-binding</keyword>
<evidence type="ECO:0000256" key="5">
    <source>
        <dbReference type="ARBA" id="ARBA00022679"/>
    </source>
</evidence>
<evidence type="ECO:0000256" key="11">
    <source>
        <dbReference type="ARBA" id="ARBA00029766"/>
    </source>
</evidence>
<dbReference type="CDD" id="cd00483">
    <property type="entry name" value="HPPK"/>
    <property type="match status" value="1"/>
</dbReference>
<dbReference type="Pfam" id="PF01288">
    <property type="entry name" value="HPPK"/>
    <property type="match status" value="1"/>
</dbReference>
<dbReference type="InterPro" id="IPR000550">
    <property type="entry name" value="Hppk"/>
</dbReference>
<evidence type="ECO:0000256" key="2">
    <source>
        <dbReference type="ARBA" id="ARBA00005810"/>
    </source>
</evidence>
<keyword evidence="6" id="KW-0547">Nucleotide-binding</keyword>
<dbReference type="GO" id="GO:0016301">
    <property type="term" value="F:kinase activity"/>
    <property type="evidence" value="ECO:0007669"/>
    <property type="project" value="UniProtKB-KW"/>
</dbReference>
<evidence type="ECO:0000256" key="13">
    <source>
        <dbReference type="SAM" id="MobiDB-lite"/>
    </source>
</evidence>
<keyword evidence="16" id="KW-1185">Reference proteome</keyword>
<proteinExistence type="inferred from homology"/>
<dbReference type="UniPathway" id="UPA00077">
    <property type="reaction ID" value="UER00155"/>
</dbReference>
<evidence type="ECO:0000313" key="15">
    <source>
        <dbReference type="EMBL" id="PYD70157.1"/>
    </source>
</evidence>
<evidence type="ECO:0000259" key="14">
    <source>
        <dbReference type="Pfam" id="PF01288"/>
    </source>
</evidence>
<evidence type="ECO:0000313" key="16">
    <source>
        <dbReference type="Proteomes" id="UP000247371"/>
    </source>
</evidence>
<keyword evidence="7 15" id="KW-0418">Kinase</keyword>
<dbReference type="GO" id="GO:0005524">
    <property type="term" value="F:ATP binding"/>
    <property type="evidence" value="ECO:0007669"/>
    <property type="project" value="UniProtKB-KW"/>
</dbReference>
<keyword evidence="9" id="KW-0289">Folate biosynthesis</keyword>
<comment type="similarity">
    <text evidence="2">Belongs to the HPPK family.</text>
</comment>
<gene>
    <name evidence="15" type="primary">folK</name>
    <name evidence="15" type="ORF">CFR76_06235</name>
</gene>
<dbReference type="AlphaFoldDB" id="A0A2V4R2R9"/>
<dbReference type="PANTHER" id="PTHR43071:SF1">
    <property type="entry name" value="2-AMINO-4-HYDROXY-6-HYDROXYMETHYLDIHYDROPTERIDINE PYROPHOSPHOKINASE"/>
    <property type="match status" value="1"/>
</dbReference>
<dbReference type="EMBL" id="NKUB01000005">
    <property type="protein sequence ID" value="PYD70157.1"/>
    <property type="molecule type" value="Genomic_DNA"/>
</dbReference>
<comment type="function">
    <text evidence="10">Catalyzes the transfer of pyrophosphate from adenosine triphosphate (ATP) to 6-hydroxymethyl-7,8-dihydropterin, an enzymatic step in folate biosynthesis pathway.</text>
</comment>